<evidence type="ECO:0000313" key="29">
    <source>
        <dbReference type="RefSeq" id="XP_015518938.1"/>
    </source>
</evidence>
<dbReference type="RefSeq" id="XP_046594013.1">
    <property type="nucleotide sequence ID" value="XM_046738057.1"/>
</dbReference>
<gene>
    <name evidence="29 30 31 32 33 34 35" type="primary">LOC107223686</name>
</gene>
<dbReference type="KEGG" id="nlo:107223686"/>
<dbReference type="FunFam" id="1.20.1250.20:FF:000067">
    <property type="entry name" value="sialin isoform X2"/>
    <property type="match status" value="1"/>
</dbReference>
<evidence type="ECO:0000256" key="14">
    <source>
        <dbReference type="ARBA" id="ARBA00023329"/>
    </source>
</evidence>
<feature type="transmembrane region" description="Helical" evidence="26">
    <location>
        <begin position="179"/>
        <end position="201"/>
    </location>
</feature>
<comment type="subcellular location">
    <subcellularLocation>
        <location evidence="2">Basolateral cell membrane</location>
        <topology evidence="2">Multi-pass membrane protein</topology>
    </subcellularLocation>
    <subcellularLocation>
        <location evidence="3">Cytoplasmic vesicle</location>
        <location evidence="3">Secretory vesicle membrane</location>
        <topology evidence="3">Multi-pass membrane protein</topology>
    </subcellularLocation>
    <subcellularLocation>
        <location evidence="1">Cytoplasmic vesicle</location>
        <location evidence="1">Secretory vesicle</location>
        <location evidence="1">Synaptic vesicle membrane</location>
    </subcellularLocation>
    <subcellularLocation>
        <location evidence="4">Lysosome membrane</location>
    </subcellularLocation>
</comment>
<evidence type="ECO:0000256" key="7">
    <source>
        <dbReference type="ARBA" id="ARBA00022692"/>
    </source>
</evidence>
<keyword evidence="13" id="KW-0458">Lysosome</keyword>
<comment type="catalytic activity">
    <reaction evidence="16">
        <text>L-aspartate(out) = L-aspartate(in)</text>
        <dbReference type="Rhea" id="RHEA:66332"/>
        <dbReference type="ChEBI" id="CHEBI:29991"/>
    </reaction>
    <physiologicalReaction direction="left-to-right" evidence="16">
        <dbReference type="Rhea" id="RHEA:66333"/>
    </physiologicalReaction>
</comment>
<dbReference type="GO" id="GO:0030672">
    <property type="term" value="C:synaptic vesicle membrane"/>
    <property type="evidence" value="ECO:0007669"/>
    <property type="project" value="UniProtKB-SubCell"/>
</dbReference>
<comment type="catalytic activity">
    <reaction evidence="15">
        <text>2 nitrate(out) + H(+)(out) = 2 nitrate(in) + H(+)(in)</text>
        <dbReference type="Rhea" id="RHEA:71539"/>
        <dbReference type="ChEBI" id="CHEBI:15378"/>
        <dbReference type="ChEBI" id="CHEBI:17632"/>
    </reaction>
    <physiologicalReaction direction="left-to-right" evidence="15">
        <dbReference type="Rhea" id="RHEA:71540"/>
    </physiologicalReaction>
</comment>
<evidence type="ECO:0000256" key="8">
    <source>
        <dbReference type="ARBA" id="ARBA00022847"/>
    </source>
</evidence>
<feature type="transmembrane region" description="Helical" evidence="26">
    <location>
        <begin position="310"/>
        <end position="330"/>
    </location>
</feature>
<dbReference type="Proteomes" id="UP000829291">
    <property type="component" value="Chromosome 4"/>
</dbReference>
<evidence type="ECO:0000256" key="16">
    <source>
        <dbReference type="ARBA" id="ARBA00050554"/>
    </source>
</evidence>
<keyword evidence="5" id="KW-0813">Transport</keyword>
<feature type="transmembrane region" description="Helical" evidence="26">
    <location>
        <begin position="351"/>
        <end position="382"/>
    </location>
</feature>
<evidence type="ECO:0000313" key="35">
    <source>
        <dbReference type="RefSeq" id="XP_046594014.1"/>
    </source>
</evidence>
<evidence type="ECO:0000256" key="12">
    <source>
        <dbReference type="ARBA" id="ARBA00023180"/>
    </source>
</evidence>
<accession>A0A6J0BXU7</accession>
<dbReference type="PROSITE" id="PS50850">
    <property type="entry name" value="MFS"/>
    <property type="match status" value="1"/>
</dbReference>
<evidence type="ECO:0000313" key="34">
    <source>
        <dbReference type="RefSeq" id="XP_046594013.1"/>
    </source>
</evidence>
<dbReference type="RefSeq" id="XP_046594014.1">
    <property type="nucleotide sequence ID" value="XM_046738058.1"/>
</dbReference>
<dbReference type="RefSeq" id="XP_015518938.1">
    <property type="nucleotide sequence ID" value="XM_015663452.1"/>
</dbReference>
<dbReference type="InterPro" id="IPR050382">
    <property type="entry name" value="MFS_Na/Anion_cotransporter"/>
</dbReference>
<dbReference type="SUPFAM" id="SSF103473">
    <property type="entry name" value="MFS general substrate transporter"/>
    <property type="match status" value="1"/>
</dbReference>
<dbReference type="GO" id="GO:0046942">
    <property type="term" value="P:carboxylic acid transport"/>
    <property type="evidence" value="ECO:0007669"/>
    <property type="project" value="UniProtKB-ARBA"/>
</dbReference>
<dbReference type="GO" id="GO:0005765">
    <property type="term" value="C:lysosomal membrane"/>
    <property type="evidence" value="ECO:0007669"/>
    <property type="project" value="UniProtKB-SubCell"/>
</dbReference>
<evidence type="ECO:0000256" key="15">
    <source>
        <dbReference type="ARBA" id="ARBA00050101"/>
    </source>
</evidence>
<feature type="domain" description="Major facilitator superfamily (MFS) profile" evidence="27">
    <location>
        <begin position="37"/>
        <end position="462"/>
    </location>
</feature>
<keyword evidence="8" id="KW-0769">Symport</keyword>
<evidence type="ECO:0000256" key="1">
    <source>
        <dbReference type="ARBA" id="ARBA00004432"/>
    </source>
</evidence>
<dbReference type="OrthoDB" id="2985014at2759"/>
<evidence type="ECO:0000313" key="33">
    <source>
        <dbReference type="RefSeq" id="XP_046594012.1"/>
    </source>
</evidence>
<dbReference type="RefSeq" id="XP_015518940.1">
    <property type="nucleotide sequence ID" value="XM_015663454.1"/>
</dbReference>
<dbReference type="GeneID" id="107223686"/>
<evidence type="ECO:0000256" key="11">
    <source>
        <dbReference type="ARBA" id="ARBA00023136"/>
    </source>
</evidence>
<evidence type="ECO:0000256" key="20">
    <source>
        <dbReference type="ARBA" id="ARBA00051612"/>
    </source>
</evidence>
<comment type="function">
    <text evidence="21">Receptor for CM101, a polysaccharide produced by group B Streptococcus with antipathoangiogenic properties.</text>
</comment>
<evidence type="ECO:0000256" key="13">
    <source>
        <dbReference type="ARBA" id="ARBA00023228"/>
    </source>
</evidence>
<evidence type="ECO:0000256" key="3">
    <source>
        <dbReference type="ARBA" id="ARBA00004638"/>
    </source>
</evidence>
<feature type="transmembrane region" description="Helical" evidence="26">
    <location>
        <begin position="207"/>
        <end position="228"/>
    </location>
</feature>
<keyword evidence="10" id="KW-0770">Synapse</keyword>
<comment type="catalytic activity">
    <reaction evidence="18">
        <text>N-acetyl-L-aspartyl-L-glutamate(out) = N-acetyl-L-aspartyl-L-glutamate(in)</text>
        <dbReference type="Rhea" id="RHEA:72599"/>
        <dbReference type="ChEBI" id="CHEBI:76931"/>
    </reaction>
    <physiologicalReaction direction="left-to-right" evidence="18">
        <dbReference type="Rhea" id="RHEA:72600"/>
    </physiologicalReaction>
</comment>
<keyword evidence="12" id="KW-0325">Glycoprotein</keyword>
<feature type="transmembrane region" description="Helical" evidence="26">
    <location>
        <begin position="402"/>
        <end position="426"/>
    </location>
</feature>
<evidence type="ECO:0000256" key="19">
    <source>
        <dbReference type="ARBA" id="ARBA00051447"/>
    </source>
</evidence>
<evidence type="ECO:0000256" key="25">
    <source>
        <dbReference type="ARBA" id="ARBA00081925"/>
    </source>
</evidence>
<reference evidence="29 30" key="1">
    <citation type="submission" date="2025-04" db="UniProtKB">
        <authorList>
            <consortium name="RefSeq"/>
        </authorList>
    </citation>
    <scope>IDENTIFICATION</scope>
    <source>
        <tissue evidence="32 33">Thorax and Abdomen</tissue>
        <tissue evidence="29 30">Whole body</tissue>
    </source>
</reference>
<evidence type="ECO:0000313" key="32">
    <source>
        <dbReference type="RefSeq" id="XP_046594011.1"/>
    </source>
</evidence>
<evidence type="ECO:0000313" key="31">
    <source>
        <dbReference type="RefSeq" id="XP_015518940.1"/>
    </source>
</evidence>
<evidence type="ECO:0000313" key="28">
    <source>
        <dbReference type="Proteomes" id="UP000829291"/>
    </source>
</evidence>
<feature type="transmembrane region" description="Helical" evidence="26">
    <location>
        <begin position="36"/>
        <end position="63"/>
    </location>
</feature>
<comment type="catalytic activity">
    <reaction evidence="20">
        <text>D-glucuronate(out) + H(+)(out) = D-glucuronate(in) + H(+)(in)</text>
        <dbReference type="Rhea" id="RHEA:72591"/>
        <dbReference type="ChEBI" id="CHEBI:15378"/>
        <dbReference type="ChEBI" id="CHEBI:58720"/>
    </reaction>
    <physiologicalReaction direction="left-to-right" evidence="20">
        <dbReference type="Rhea" id="RHEA:72592"/>
    </physiologicalReaction>
</comment>
<comment type="catalytic activity">
    <reaction evidence="17">
        <text>N-acetylneuraminate(in) + H(+)(in) = N-acetylneuraminate(out) + H(+)(out)</text>
        <dbReference type="Rhea" id="RHEA:28987"/>
        <dbReference type="ChEBI" id="CHEBI:15378"/>
        <dbReference type="ChEBI" id="CHEBI:35418"/>
    </reaction>
    <physiologicalReaction direction="right-to-left" evidence="17">
        <dbReference type="Rhea" id="RHEA:28989"/>
    </physiologicalReaction>
</comment>
<dbReference type="RefSeq" id="XP_015518939.1">
    <property type="nucleotide sequence ID" value="XM_015663453.1"/>
</dbReference>
<keyword evidence="14" id="KW-0968">Cytoplasmic vesicle</keyword>
<dbReference type="GO" id="GO:0016323">
    <property type="term" value="C:basolateral plasma membrane"/>
    <property type="evidence" value="ECO:0007669"/>
    <property type="project" value="UniProtKB-SubCell"/>
</dbReference>
<keyword evidence="7 26" id="KW-0812">Transmembrane</keyword>
<evidence type="ECO:0000256" key="4">
    <source>
        <dbReference type="ARBA" id="ARBA00004656"/>
    </source>
</evidence>
<dbReference type="FunFam" id="1.20.1250.20:FF:000003">
    <property type="entry name" value="Solute carrier family 17 member 3"/>
    <property type="match status" value="1"/>
</dbReference>
<sequence>MDGKIDGREPRDTEYGTVQYEETEPPSWMFWKKRRYVLAILAFFGFFTSYILRVNLSIAIVAMTANNTKIDDDGNTYYEQEFNWDSKLQGLVLSSFFYGYITTQLFGGLLASKIGGKRVFGGGIAVTALLTVITPPLVRVNVYILVALRIIEGVFEGVTYPCIHAIWAKWAPPLERSKLGTLAFSGSFIGTVVAMPVSGIMADRLGWASIFYSFGAFGIIWYIVWTIFVTDDPEDDPYISKAELRHIKGSLNQVDNEKVVHPWKDIITSMPVWAIVAAHFSENWGFYTMLTQLPTFLSDTLDYKLEKSGFVSALPYLAMAIMLQAGGYVADYLREHKILTTTQVRKTFNCLGFVSQTIFMMCAAFIMTPVSVILCITIAIGLGGLSWVGFSVNHLDIAPQHASVLMGFGNTIATVPGIVSPIITGYIVQNKSAAEWRIVFIIAATIYIAGAVIYGIFASGEVQPWAMKSKNRNETGYDNPALEVETFTK</sequence>
<evidence type="ECO:0000256" key="26">
    <source>
        <dbReference type="SAM" id="Phobius"/>
    </source>
</evidence>
<dbReference type="PANTHER" id="PTHR11662">
    <property type="entry name" value="SOLUTE CARRIER FAMILY 17"/>
    <property type="match status" value="1"/>
</dbReference>
<dbReference type="InterPro" id="IPR020846">
    <property type="entry name" value="MFS_dom"/>
</dbReference>
<evidence type="ECO:0000256" key="2">
    <source>
        <dbReference type="ARBA" id="ARBA00004554"/>
    </source>
</evidence>
<dbReference type="GO" id="GO:0006820">
    <property type="term" value="P:monoatomic anion transport"/>
    <property type="evidence" value="ECO:0007669"/>
    <property type="project" value="TreeGrafter"/>
</dbReference>
<evidence type="ECO:0000256" key="22">
    <source>
        <dbReference type="ARBA" id="ARBA00069713"/>
    </source>
</evidence>
<evidence type="ECO:0000256" key="24">
    <source>
        <dbReference type="ARBA" id="ARBA00081195"/>
    </source>
</evidence>
<evidence type="ECO:0000256" key="23">
    <source>
        <dbReference type="ARBA" id="ARBA00080244"/>
    </source>
</evidence>
<evidence type="ECO:0000256" key="10">
    <source>
        <dbReference type="ARBA" id="ARBA00023018"/>
    </source>
</evidence>
<keyword evidence="6" id="KW-1003">Cell membrane</keyword>
<keyword evidence="28" id="KW-1185">Reference proteome</keyword>
<organism evidence="28 29">
    <name type="scientific">Neodiprion lecontei</name>
    <name type="common">Redheaded pine sawfly</name>
    <dbReference type="NCBI Taxonomy" id="441921"/>
    <lineage>
        <taxon>Eukaryota</taxon>
        <taxon>Metazoa</taxon>
        <taxon>Ecdysozoa</taxon>
        <taxon>Arthropoda</taxon>
        <taxon>Hexapoda</taxon>
        <taxon>Insecta</taxon>
        <taxon>Pterygota</taxon>
        <taxon>Neoptera</taxon>
        <taxon>Endopterygota</taxon>
        <taxon>Hymenoptera</taxon>
        <taxon>Tenthredinoidea</taxon>
        <taxon>Diprionidae</taxon>
        <taxon>Diprioninae</taxon>
        <taxon>Neodiprion</taxon>
    </lineage>
</organism>
<feature type="transmembrane region" description="Helical" evidence="26">
    <location>
        <begin position="119"/>
        <end position="138"/>
    </location>
</feature>
<proteinExistence type="predicted"/>
<dbReference type="CDD" id="cd17318">
    <property type="entry name" value="MFS_SLC17"/>
    <property type="match status" value="1"/>
</dbReference>
<dbReference type="Pfam" id="PF07690">
    <property type="entry name" value="MFS_1"/>
    <property type="match status" value="1"/>
</dbReference>
<evidence type="ECO:0000259" key="27">
    <source>
        <dbReference type="PROSITE" id="PS50850"/>
    </source>
</evidence>
<evidence type="ECO:0000256" key="18">
    <source>
        <dbReference type="ARBA" id="ARBA00051403"/>
    </source>
</evidence>
<name>A0A6J0BXU7_NEOLC</name>
<evidence type="ECO:0000256" key="21">
    <source>
        <dbReference type="ARBA" id="ARBA00056891"/>
    </source>
</evidence>
<evidence type="ECO:0000256" key="17">
    <source>
        <dbReference type="ARBA" id="ARBA00050625"/>
    </source>
</evidence>
<dbReference type="InterPro" id="IPR011701">
    <property type="entry name" value="MFS"/>
</dbReference>
<dbReference type="CTD" id="42426"/>
<keyword evidence="11 26" id="KW-0472">Membrane</keyword>
<keyword evidence="9 26" id="KW-1133">Transmembrane helix</keyword>
<evidence type="ECO:0000256" key="9">
    <source>
        <dbReference type="ARBA" id="ARBA00022989"/>
    </source>
</evidence>
<evidence type="ECO:0000256" key="5">
    <source>
        <dbReference type="ARBA" id="ARBA00022448"/>
    </source>
</evidence>
<dbReference type="RefSeq" id="XP_046594011.1">
    <property type="nucleotide sequence ID" value="XM_046738055.1"/>
</dbReference>
<evidence type="ECO:0000256" key="6">
    <source>
        <dbReference type="ARBA" id="ARBA00022475"/>
    </source>
</evidence>
<dbReference type="PANTHER" id="PTHR11662:SF455">
    <property type="entry name" value="GH23975P"/>
    <property type="match status" value="1"/>
</dbReference>
<evidence type="ECO:0000313" key="30">
    <source>
        <dbReference type="RefSeq" id="XP_015518939.1"/>
    </source>
</evidence>
<dbReference type="RefSeq" id="XP_046594012.1">
    <property type="nucleotide sequence ID" value="XM_046738056.1"/>
</dbReference>
<feature type="transmembrane region" description="Helical" evidence="26">
    <location>
        <begin position="91"/>
        <end position="112"/>
    </location>
</feature>
<dbReference type="InterPro" id="IPR036259">
    <property type="entry name" value="MFS_trans_sf"/>
</dbReference>
<feature type="transmembrane region" description="Helical" evidence="26">
    <location>
        <begin position="438"/>
        <end position="457"/>
    </location>
</feature>
<dbReference type="Gene3D" id="1.20.1250.20">
    <property type="entry name" value="MFS general substrate transporter like domains"/>
    <property type="match status" value="2"/>
</dbReference>
<protein>
    <recommendedName>
        <fullName evidence="22">Sialin</fullName>
    </recommendedName>
    <alternativeName>
        <fullName evidence="25">H(+)/nitrate cotransporter</fullName>
    </alternativeName>
    <alternativeName>
        <fullName evidence="23">H(+)/sialic acid cotransporter</fullName>
    </alternativeName>
    <alternativeName>
        <fullName evidence="24">Vesicular excitatory amino acid transporter</fullName>
    </alternativeName>
</protein>
<comment type="catalytic activity">
    <reaction evidence="19">
        <text>L-glutamate(out) = L-glutamate(in)</text>
        <dbReference type="Rhea" id="RHEA:66336"/>
        <dbReference type="ChEBI" id="CHEBI:29985"/>
    </reaction>
    <physiologicalReaction direction="left-to-right" evidence="19">
        <dbReference type="Rhea" id="RHEA:66337"/>
    </physiologicalReaction>
</comment>
<dbReference type="GO" id="GO:0015293">
    <property type="term" value="F:symporter activity"/>
    <property type="evidence" value="ECO:0007669"/>
    <property type="project" value="UniProtKB-KW"/>
</dbReference>
<dbReference type="AlphaFoldDB" id="A0A6J0BXU7"/>